<evidence type="ECO:0000313" key="2">
    <source>
        <dbReference type="EMBL" id="SBV94124.1"/>
    </source>
</evidence>
<sequence>MTKTVHRFAPVSGEYLGPVALDASDLSPREPGVYLIPGNCTEDAPPEAPAGHVAVRRGLAWEVVEDHRGETVYVAGTAVRVAHLGPLPEGATTAPPTPTAPSEADLLAALRTERDARLAAALALLDRHRNQADFGLPTTLSTAQAKAWAVYAQALRDLPEITTDPAVPDWPLPPQ</sequence>
<gene>
    <name evidence="2" type="ORF">KL86APRO_10472</name>
</gene>
<dbReference type="EMBL" id="FLUO01000001">
    <property type="protein sequence ID" value="SBV94124.1"/>
    <property type="molecule type" value="Genomic_DNA"/>
</dbReference>
<organism evidence="2">
    <name type="scientific">uncultured Alphaproteobacteria bacterium</name>
    <dbReference type="NCBI Taxonomy" id="91750"/>
    <lineage>
        <taxon>Bacteria</taxon>
        <taxon>Pseudomonadati</taxon>
        <taxon>Pseudomonadota</taxon>
        <taxon>Alphaproteobacteria</taxon>
        <taxon>environmental samples</taxon>
    </lineage>
</organism>
<dbReference type="AlphaFoldDB" id="A0A212J404"/>
<protein>
    <submittedName>
        <fullName evidence="2">Putative Tail fiber assembly protein</fullName>
    </submittedName>
</protein>
<dbReference type="InterPro" id="IPR031893">
    <property type="entry name" value="Phage_tail_APC"/>
</dbReference>
<feature type="domain" description="Phage tail assembly chaperone-like" evidence="1">
    <location>
        <begin position="108"/>
        <end position="175"/>
    </location>
</feature>
<accession>A0A212J404</accession>
<reference evidence="2" key="1">
    <citation type="submission" date="2016-04" db="EMBL/GenBank/DDBJ databases">
        <authorList>
            <person name="Evans L.H."/>
            <person name="Alamgir A."/>
            <person name="Owens N."/>
            <person name="Weber N.D."/>
            <person name="Virtaneva K."/>
            <person name="Barbian K."/>
            <person name="Babar A."/>
            <person name="Rosenke K."/>
        </authorList>
    </citation>
    <scope>NUCLEOTIDE SEQUENCE</scope>
    <source>
        <strain evidence="2">86</strain>
    </source>
</reference>
<dbReference type="Pfam" id="PF16778">
    <property type="entry name" value="Phage_tail_APC"/>
    <property type="match status" value="1"/>
</dbReference>
<proteinExistence type="predicted"/>
<name>A0A212J404_9PROT</name>
<evidence type="ECO:0000259" key="1">
    <source>
        <dbReference type="Pfam" id="PF16778"/>
    </source>
</evidence>